<keyword evidence="2" id="KW-1185">Reference proteome</keyword>
<dbReference type="AlphaFoldDB" id="A0A7T3RBD8"/>
<name>A0A7T3RBD8_9SPIR</name>
<gene>
    <name evidence="1" type="ORF">IWA51_06700</name>
</gene>
<organism evidence="1 2">
    <name type="scientific">Treponema peruense</name>
    <dbReference type="NCBI Taxonomy" id="2787628"/>
    <lineage>
        <taxon>Bacteria</taxon>
        <taxon>Pseudomonadati</taxon>
        <taxon>Spirochaetota</taxon>
        <taxon>Spirochaetia</taxon>
        <taxon>Spirochaetales</taxon>
        <taxon>Treponemataceae</taxon>
        <taxon>Treponema</taxon>
    </lineage>
</organism>
<proteinExistence type="predicted"/>
<dbReference type="KEGG" id="tper:IWA51_06700"/>
<protein>
    <submittedName>
        <fullName evidence="1">DUF2764 family protein</fullName>
    </submittedName>
</protein>
<dbReference type="Proteomes" id="UP000595224">
    <property type="component" value="Chromosome"/>
</dbReference>
<reference evidence="1 2" key="1">
    <citation type="submission" date="2020-11" db="EMBL/GenBank/DDBJ databases">
        <title>Treponema Peruensis nv. sp., first commensal Treponema isolated from human feces.</title>
        <authorList>
            <person name="Belkhou C."/>
            <person name="Raes J."/>
        </authorList>
    </citation>
    <scope>NUCLEOTIDE SEQUENCE [LARGE SCALE GENOMIC DNA]</scope>
    <source>
        <strain evidence="1 2">RCC2812</strain>
    </source>
</reference>
<dbReference type="RefSeq" id="WP_177528046.1">
    <property type="nucleotide sequence ID" value="NZ_CBCSHE010000003.1"/>
</dbReference>
<evidence type="ECO:0000313" key="1">
    <source>
        <dbReference type="EMBL" id="QPZ99971.1"/>
    </source>
</evidence>
<evidence type="ECO:0000313" key="2">
    <source>
        <dbReference type="Proteomes" id="UP000595224"/>
    </source>
</evidence>
<dbReference type="EMBL" id="CP064936">
    <property type="protein sequence ID" value="QPZ99971.1"/>
    <property type="molecule type" value="Genomic_DNA"/>
</dbReference>
<accession>A0A7T3RBD8</accession>
<sequence length="182" mass="20760">MEHLYYLMAQLPAFSSSDDANYKLPITTDYFKDLCGRFMSAKSAETARNLSLEPPLEVKPTGSVFLDAWYDKERNLRLALAQLRALKMKKETKNLPLPNDGDVVQAARTAVGMENPLGAEQFLNQYRLGVLDRMTPLDMFSADSVYNYGLRLMLAERMKKFDKDEGLASYHKIYDEILGEDK</sequence>